<gene>
    <name evidence="1" type="ORF">BDFB_012093</name>
</gene>
<dbReference type="Proteomes" id="UP000292052">
    <property type="component" value="Unassembled WGS sequence"/>
</dbReference>
<reference evidence="1 2" key="1">
    <citation type="submission" date="2017-03" db="EMBL/GenBank/DDBJ databases">
        <title>Genome of the blue death feigning beetle - Asbolus verrucosus.</title>
        <authorList>
            <person name="Rider S.D."/>
        </authorList>
    </citation>
    <scope>NUCLEOTIDE SEQUENCE [LARGE SCALE GENOMIC DNA]</scope>
    <source>
        <strain evidence="1">Butters</strain>
        <tissue evidence="1">Head and leg muscle</tissue>
    </source>
</reference>
<dbReference type="GO" id="GO:0005230">
    <property type="term" value="F:extracellular ligand-gated monoatomic ion channel activity"/>
    <property type="evidence" value="ECO:0007669"/>
    <property type="project" value="InterPro"/>
</dbReference>
<dbReference type="EMBL" id="QDEB01116888">
    <property type="protein sequence ID" value="RZB40676.1"/>
    <property type="molecule type" value="Genomic_DNA"/>
</dbReference>
<comment type="caution">
    <text evidence="1">The sequence shown here is derived from an EMBL/GenBank/DDBJ whole genome shotgun (WGS) entry which is preliminary data.</text>
</comment>
<dbReference type="OrthoDB" id="5975154at2759"/>
<dbReference type="STRING" id="1661398.A0A482VBP6"/>
<dbReference type="InterPro" id="IPR036734">
    <property type="entry name" value="Neur_chan_lig-bd_sf"/>
</dbReference>
<organism evidence="1 2">
    <name type="scientific">Asbolus verrucosus</name>
    <name type="common">Desert ironclad beetle</name>
    <dbReference type="NCBI Taxonomy" id="1661398"/>
    <lineage>
        <taxon>Eukaryota</taxon>
        <taxon>Metazoa</taxon>
        <taxon>Ecdysozoa</taxon>
        <taxon>Arthropoda</taxon>
        <taxon>Hexapoda</taxon>
        <taxon>Insecta</taxon>
        <taxon>Pterygota</taxon>
        <taxon>Neoptera</taxon>
        <taxon>Endopterygota</taxon>
        <taxon>Coleoptera</taxon>
        <taxon>Polyphaga</taxon>
        <taxon>Cucujiformia</taxon>
        <taxon>Tenebrionidae</taxon>
        <taxon>Pimeliinae</taxon>
        <taxon>Asbolus</taxon>
    </lineage>
</organism>
<dbReference type="Gene3D" id="2.70.170.10">
    <property type="entry name" value="Neurotransmitter-gated ion-channel ligand-binding domain"/>
    <property type="match status" value="1"/>
</dbReference>
<keyword evidence="2" id="KW-1185">Reference proteome</keyword>
<evidence type="ECO:0000313" key="1">
    <source>
        <dbReference type="EMBL" id="RZB40676.1"/>
    </source>
</evidence>
<sequence>MEQVAGSNIVKVGIDLSEFYLSVEWDILAVPATRNEEYYPCCTEPYSGK</sequence>
<dbReference type="GO" id="GO:0016020">
    <property type="term" value="C:membrane"/>
    <property type="evidence" value="ECO:0007669"/>
    <property type="project" value="InterPro"/>
</dbReference>
<protein>
    <submittedName>
        <fullName evidence="1">Neur chan LBD domain containing protein</fullName>
    </submittedName>
</protein>
<dbReference type="SUPFAM" id="SSF63712">
    <property type="entry name" value="Nicotinic receptor ligand binding domain-like"/>
    <property type="match status" value="1"/>
</dbReference>
<evidence type="ECO:0000313" key="2">
    <source>
        <dbReference type="Proteomes" id="UP000292052"/>
    </source>
</evidence>
<dbReference type="AlphaFoldDB" id="A0A482VBP6"/>
<name>A0A482VBP6_ASBVE</name>
<proteinExistence type="predicted"/>
<accession>A0A482VBP6</accession>